<dbReference type="Proteomes" id="UP000004374">
    <property type="component" value="Unassembled WGS sequence"/>
</dbReference>
<evidence type="ECO:0000313" key="8">
    <source>
        <dbReference type="EMBL" id="GAB58251.1"/>
    </source>
</evidence>
<evidence type="ECO:0000259" key="7">
    <source>
        <dbReference type="Pfam" id="PF00933"/>
    </source>
</evidence>
<keyword evidence="6" id="KW-0732">Signal</keyword>
<evidence type="ECO:0000256" key="6">
    <source>
        <dbReference type="SAM" id="SignalP"/>
    </source>
</evidence>
<dbReference type="RefSeq" id="WP_008219771.1">
    <property type="nucleotide sequence ID" value="NZ_BAFK01000005.1"/>
</dbReference>
<reference evidence="8 9" key="1">
    <citation type="journal article" date="2012" name="J. Bacteriol.">
        <title>Genome Sequence of the Protease-Producing Bacterium Rheinheimera nanhaiensis E407-8T, Isolated from Deep-Sea Sediment of the South China Sea.</title>
        <authorList>
            <person name="Zhang X.-Y."/>
            <person name="Zhang Y.-J."/>
            <person name="Qin Q.-L."/>
            <person name="Xie B.-B."/>
            <person name="Chen X.-L."/>
            <person name="Zhou B.-C."/>
            <person name="Zhang Y.-Z."/>
        </authorList>
    </citation>
    <scope>NUCLEOTIDE SEQUENCE [LARGE SCALE GENOMIC DNA]</scope>
    <source>
        <strain evidence="8 9">E407-8</strain>
    </source>
</reference>
<dbReference type="InterPro" id="IPR036881">
    <property type="entry name" value="Glyco_hydro_3_C_sf"/>
</dbReference>
<dbReference type="GO" id="GO:0004563">
    <property type="term" value="F:beta-N-acetylhexosaminidase activity"/>
    <property type="evidence" value="ECO:0007669"/>
    <property type="project" value="UniProtKB-EC"/>
</dbReference>
<keyword evidence="9" id="KW-1185">Reference proteome</keyword>
<dbReference type="EC" id="3.2.1.52" evidence="3"/>
<evidence type="ECO:0000256" key="4">
    <source>
        <dbReference type="ARBA" id="ARBA00022801"/>
    </source>
</evidence>
<dbReference type="STRING" id="562729.RNAN_1222"/>
<feature type="chain" id="PRO_5003638941" description="beta-N-acetylhexosaminidase" evidence="6">
    <location>
        <begin position="24"/>
        <end position="624"/>
    </location>
</feature>
<comment type="catalytic activity">
    <reaction evidence="1">
        <text>Hydrolysis of terminal non-reducing N-acetyl-D-hexosamine residues in N-acetyl-beta-D-hexosaminides.</text>
        <dbReference type="EC" id="3.2.1.52"/>
    </reaction>
</comment>
<evidence type="ECO:0000256" key="3">
    <source>
        <dbReference type="ARBA" id="ARBA00012663"/>
    </source>
</evidence>
<sequence length="624" mass="66312">MPCFYRVVLLCCAVFSLSLSSAAMPVKLPQASVKQMLGQKLMLDLRYYCDSAPLNGQCRTPMTTLPPELAALIRDHAIGGVILFAENLSGTGQTITLNRDLQTAAQASALGLPLFIGIDQEGGRVARLPRSLATSFAGNMAIGATYQRHGSHFATQVGQILADELLSLGINVNFAPTVDVNVNPLNPVINVRAFSEDPAVVSTLGGAMTAAMQRRGMIAALKHFPGHGDTEVDSHLGLPRVEHSRAQIAAVDLKPFADIIAQQQPGMIMTAHIQFPALDSSTFVSKDGEQMLKPATLSRKILHDVLRSELGYQGVVVTDALDMAGISKFFSQTEAVVQTFAAGADIALMPVKLQHPGELAALGQLLDALAQAVEQGSLSLAELNASYQRIVALKQRYPLLPSAETAAEQLSKATALLGNPAHRATELALAKAAVTRVKPATADWPVTLKGKQKLLLIMPDRSKAQALAAALKHYSTAALQIDSISLQQTDFSQASAQIAAADLVISGFIAPMQSLADMGGMDDLTGIANLAAAFERQSRNYEALLPLISQNGKQHIFISLRAPYDISRYGQYAQLVLASYAYNTAEDVSAIGAGNATYEALAQALLQQYSLTGTLPVTVAGYND</sequence>
<dbReference type="EMBL" id="BAFK01000005">
    <property type="protein sequence ID" value="GAB58251.1"/>
    <property type="molecule type" value="Genomic_DNA"/>
</dbReference>
<evidence type="ECO:0000256" key="1">
    <source>
        <dbReference type="ARBA" id="ARBA00001231"/>
    </source>
</evidence>
<evidence type="ECO:0000313" key="9">
    <source>
        <dbReference type="Proteomes" id="UP000004374"/>
    </source>
</evidence>
<dbReference type="GO" id="GO:0005975">
    <property type="term" value="P:carbohydrate metabolic process"/>
    <property type="evidence" value="ECO:0007669"/>
    <property type="project" value="InterPro"/>
</dbReference>
<dbReference type="Pfam" id="PF00933">
    <property type="entry name" value="Glyco_hydro_3"/>
    <property type="match status" value="1"/>
</dbReference>
<name>I1DW23_9GAMM</name>
<feature type="domain" description="Glycoside hydrolase family 3 N-terminal" evidence="7">
    <location>
        <begin position="67"/>
        <end position="392"/>
    </location>
</feature>
<dbReference type="PROSITE" id="PS00775">
    <property type="entry name" value="GLYCOSYL_HYDROL_F3"/>
    <property type="match status" value="1"/>
</dbReference>
<dbReference type="AlphaFoldDB" id="I1DW23"/>
<gene>
    <name evidence="8" type="primary">nagZ</name>
    <name evidence="8" type="ORF">RNAN_1222</name>
</gene>
<evidence type="ECO:0000256" key="5">
    <source>
        <dbReference type="ARBA" id="ARBA00023295"/>
    </source>
</evidence>
<keyword evidence="5 8" id="KW-0326">Glycosidase</keyword>
<dbReference type="Gene3D" id="3.20.20.300">
    <property type="entry name" value="Glycoside hydrolase, family 3, N-terminal domain"/>
    <property type="match status" value="1"/>
</dbReference>
<comment type="caution">
    <text evidence="8">The sequence shown here is derived from an EMBL/GenBank/DDBJ whole genome shotgun (WGS) entry which is preliminary data.</text>
</comment>
<dbReference type="InterPro" id="IPR019800">
    <property type="entry name" value="Glyco_hydro_3_AS"/>
</dbReference>
<evidence type="ECO:0000256" key="2">
    <source>
        <dbReference type="ARBA" id="ARBA00005336"/>
    </source>
</evidence>
<keyword evidence="4 8" id="KW-0378">Hydrolase</keyword>
<comment type="similarity">
    <text evidence="2">Belongs to the glycosyl hydrolase 3 family.</text>
</comment>
<dbReference type="InterPro" id="IPR050226">
    <property type="entry name" value="NagZ_Beta-hexosaminidase"/>
</dbReference>
<accession>I1DW23</accession>
<protein>
    <recommendedName>
        <fullName evidence="3">beta-N-acetylhexosaminidase</fullName>
        <ecNumber evidence="3">3.2.1.52</ecNumber>
    </recommendedName>
</protein>
<proteinExistence type="inferred from homology"/>
<dbReference type="PANTHER" id="PTHR30480">
    <property type="entry name" value="BETA-HEXOSAMINIDASE-RELATED"/>
    <property type="match status" value="1"/>
</dbReference>
<dbReference type="Gene3D" id="3.40.50.1700">
    <property type="entry name" value="Glycoside hydrolase family 3 C-terminal domain"/>
    <property type="match status" value="1"/>
</dbReference>
<dbReference type="InterPro" id="IPR036962">
    <property type="entry name" value="Glyco_hydro_3_N_sf"/>
</dbReference>
<organism evidence="8 9">
    <name type="scientific">Rheinheimera nanhaiensis E407-8</name>
    <dbReference type="NCBI Taxonomy" id="562729"/>
    <lineage>
        <taxon>Bacteria</taxon>
        <taxon>Pseudomonadati</taxon>
        <taxon>Pseudomonadota</taxon>
        <taxon>Gammaproteobacteria</taxon>
        <taxon>Chromatiales</taxon>
        <taxon>Chromatiaceae</taxon>
        <taxon>Rheinheimera</taxon>
    </lineage>
</organism>
<dbReference type="SUPFAM" id="SSF51445">
    <property type="entry name" value="(Trans)glycosidases"/>
    <property type="match status" value="1"/>
</dbReference>
<dbReference type="InterPro" id="IPR017853">
    <property type="entry name" value="GH"/>
</dbReference>
<feature type="signal peptide" evidence="6">
    <location>
        <begin position="1"/>
        <end position="23"/>
    </location>
</feature>
<dbReference type="GO" id="GO:0009254">
    <property type="term" value="P:peptidoglycan turnover"/>
    <property type="evidence" value="ECO:0007669"/>
    <property type="project" value="TreeGrafter"/>
</dbReference>
<dbReference type="PANTHER" id="PTHR30480:SF13">
    <property type="entry name" value="BETA-HEXOSAMINIDASE"/>
    <property type="match status" value="1"/>
</dbReference>
<dbReference type="InterPro" id="IPR001764">
    <property type="entry name" value="Glyco_hydro_3_N"/>
</dbReference>